<name>A0ABP7GL16_9MICO</name>
<dbReference type="Pfam" id="PF00465">
    <property type="entry name" value="Fe-ADH"/>
    <property type="match status" value="1"/>
</dbReference>
<dbReference type="Gene3D" id="3.40.50.1970">
    <property type="match status" value="1"/>
</dbReference>
<feature type="domain" description="Fe-containing alcohol dehydrogenase-like C-terminal" evidence="4">
    <location>
        <begin position="191"/>
        <end position="377"/>
    </location>
</feature>
<dbReference type="Proteomes" id="UP001500540">
    <property type="component" value="Unassembled WGS sequence"/>
</dbReference>
<keyword evidence="1" id="KW-0560">Oxidoreductase</keyword>
<dbReference type="CDD" id="cd08177">
    <property type="entry name" value="MAR"/>
    <property type="match status" value="1"/>
</dbReference>
<proteinExistence type="predicted"/>
<evidence type="ECO:0000259" key="4">
    <source>
        <dbReference type="Pfam" id="PF25137"/>
    </source>
</evidence>
<dbReference type="InterPro" id="IPR034786">
    <property type="entry name" value="MAR"/>
</dbReference>
<keyword evidence="6" id="KW-1185">Reference proteome</keyword>
<sequence>MAETPRIEPGCGAGCSDWQHVSPGTGPTMSFMHESRAQRVAFGAGQALEFVRAELSRTPSIRPLLIVGSAGTTLAAAISADLPAARIWDEVIQHVPAEIAERARAAAGDADADAIVSIGGGSATGLAKAVALTTGLPIIAVPTTYAGSEATDVWGVTEDGRKITGTDPRVLPRTVVYDSMLTASLPVPLSISSGLNALAHCVDALWAPRANPINAGTALEGARALRVALRALIADPRDSDARDGCLYGTYLAGVAFASAGSGMHHKICHVLGGTLDLPHAATHAVVLPYVLAHNTPGASRQARRLAVALGAQTVAPESALVALQTLRTQLGAPRSLGELGMTEQDIPVVLPQILHSIPSSNPVPVTEQSVAGLLRAAIRGAEPIVKEDA</sequence>
<dbReference type="Gene3D" id="1.20.1090.10">
    <property type="entry name" value="Dehydroquinate synthase-like - alpha domain"/>
    <property type="match status" value="1"/>
</dbReference>
<dbReference type="EMBL" id="BAABAF010000007">
    <property type="protein sequence ID" value="GAA3769137.1"/>
    <property type="molecule type" value="Genomic_DNA"/>
</dbReference>
<comment type="caution">
    <text evidence="5">The sequence shown here is derived from an EMBL/GenBank/DDBJ whole genome shotgun (WGS) entry which is preliminary data.</text>
</comment>
<dbReference type="PANTHER" id="PTHR11496">
    <property type="entry name" value="ALCOHOL DEHYDROGENASE"/>
    <property type="match status" value="1"/>
</dbReference>
<organism evidence="5 6">
    <name type="scientific">Microbacterium kribbense</name>
    <dbReference type="NCBI Taxonomy" id="433645"/>
    <lineage>
        <taxon>Bacteria</taxon>
        <taxon>Bacillati</taxon>
        <taxon>Actinomycetota</taxon>
        <taxon>Actinomycetes</taxon>
        <taxon>Micrococcales</taxon>
        <taxon>Microbacteriaceae</taxon>
        <taxon>Microbacterium</taxon>
    </lineage>
</organism>
<dbReference type="InterPro" id="IPR001670">
    <property type="entry name" value="ADH_Fe/GldA"/>
</dbReference>
<evidence type="ECO:0000259" key="3">
    <source>
        <dbReference type="Pfam" id="PF00465"/>
    </source>
</evidence>
<evidence type="ECO:0000256" key="2">
    <source>
        <dbReference type="ARBA" id="ARBA00023027"/>
    </source>
</evidence>
<protein>
    <submittedName>
        <fullName evidence="5">Maleylacetate reductase</fullName>
    </submittedName>
</protein>
<dbReference type="InterPro" id="IPR056798">
    <property type="entry name" value="ADH_Fe_C"/>
</dbReference>
<dbReference type="InterPro" id="IPR039697">
    <property type="entry name" value="Alcohol_dehydrogenase_Fe"/>
</dbReference>
<accession>A0ABP7GL16</accession>
<dbReference type="Pfam" id="PF25137">
    <property type="entry name" value="ADH_Fe_C"/>
    <property type="match status" value="1"/>
</dbReference>
<gene>
    <name evidence="5" type="ORF">GCM10022240_21990</name>
</gene>
<dbReference type="SUPFAM" id="SSF56796">
    <property type="entry name" value="Dehydroquinate synthase-like"/>
    <property type="match status" value="1"/>
</dbReference>
<evidence type="ECO:0000313" key="6">
    <source>
        <dbReference type="Proteomes" id="UP001500540"/>
    </source>
</evidence>
<feature type="domain" description="Alcohol dehydrogenase iron-type/glycerol dehydrogenase GldA" evidence="3">
    <location>
        <begin position="38"/>
        <end position="178"/>
    </location>
</feature>
<evidence type="ECO:0000256" key="1">
    <source>
        <dbReference type="ARBA" id="ARBA00023002"/>
    </source>
</evidence>
<dbReference type="PANTHER" id="PTHR11496:SF83">
    <property type="entry name" value="HYDROXYACID-OXOACID TRANSHYDROGENASE, MITOCHONDRIAL"/>
    <property type="match status" value="1"/>
</dbReference>
<keyword evidence="2" id="KW-0520">NAD</keyword>
<evidence type="ECO:0000313" key="5">
    <source>
        <dbReference type="EMBL" id="GAA3769137.1"/>
    </source>
</evidence>
<reference evidence="6" key="1">
    <citation type="journal article" date="2019" name="Int. J. Syst. Evol. Microbiol.">
        <title>The Global Catalogue of Microorganisms (GCM) 10K type strain sequencing project: providing services to taxonomists for standard genome sequencing and annotation.</title>
        <authorList>
            <consortium name="The Broad Institute Genomics Platform"/>
            <consortium name="The Broad Institute Genome Sequencing Center for Infectious Disease"/>
            <person name="Wu L."/>
            <person name="Ma J."/>
        </authorList>
    </citation>
    <scope>NUCLEOTIDE SEQUENCE [LARGE SCALE GENOMIC DNA]</scope>
    <source>
        <strain evidence="6">JCM 16950</strain>
    </source>
</reference>